<keyword evidence="2" id="KW-1185">Reference proteome</keyword>
<evidence type="ECO:0000313" key="2">
    <source>
        <dbReference type="Proteomes" id="UP000799750"/>
    </source>
</evidence>
<name>A0A6A6R6X3_9PEZI</name>
<dbReference type="EMBL" id="MU004183">
    <property type="protein sequence ID" value="KAF2500339.1"/>
    <property type="molecule type" value="Genomic_DNA"/>
</dbReference>
<reference evidence="1" key="1">
    <citation type="journal article" date="2020" name="Stud. Mycol.">
        <title>101 Dothideomycetes genomes: a test case for predicting lifestyles and emergence of pathogens.</title>
        <authorList>
            <person name="Haridas S."/>
            <person name="Albert R."/>
            <person name="Binder M."/>
            <person name="Bloem J."/>
            <person name="Labutti K."/>
            <person name="Salamov A."/>
            <person name="Andreopoulos B."/>
            <person name="Baker S."/>
            <person name="Barry K."/>
            <person name="Bills G."/>
            <person name="Bluhm B."/>
            <person name="Cannon C."/>
            <person name="Castanera R."/>
            <person name="Culley D."/>
            <person name="Daum C."/>
            <person name="Ezra D."/>
            <person name="Gonzalez J."/>
            <person name="Henrissat B."/>
            <person name="Kuo A."/>
            <person name="Liang C."/>
            <person name="Lipzen A."/>
            <person name="Lutzoni F."/>
            <person name="Magnuson J."/>
            <person name="Mondo S."/>
            <person name="Nolan M."/>
            <person name="Ohm R."/>
            <person name="Pangilinan J."/>
            <person name="Park H.-J."/>
            <person name="Ramirez L."/>
            <person name="Alfaro M."/>
            <person name="Sun H."/>
            <person name="Tritt A."/>
            <person name="Yoshinaga Y."/>
            <person name="Zwiers L.-H."/>
            <person name="Turgeon B."/>
            <person name="Goodwin S."/>
            <person name="Spatafora J."/>
            <person name="Crous P."/>
            <person name="Grigoriev I."/>
        </authorList>
    </citation>
    <scope>NUCLEOTIDE SEQUENCE</scope>
    <source>
        <strain evidence="1">CBS 269.34</strain>
    </source>
</reference>
<dbReference type="AlphaFoldDB" id="A0A6A6R6X3"/>
<dbReference type="OrthoDB" id="10590485at2759"/>
<proteinExistence type="predicted"/>
<sequence length="262" mass="26870">MARADRPCVQRECEAGLTAGRRGLLRTVAVSRPLTSFVRCHDVVAGTPPSHDVPPTATCPRPPSRCSITLRLSVVGGAARVFQKQRFVRSGPSTSPLDRTSHIANASTRLAACQQPAPLATGLTDRAWRASAGASRQPPSATPSALRAALYPRASLCVPDAISHGPQLRARANSLVLSAPGSWMNATAAGCAQGATRPTAQGPFRTASAGACRLPAPAAVLGWMRMRGGCVEGADAAGLPSTAPTCPLDPAQTVPSLATAAC</sequence>
<accession>A0A6A6R6X3</accession>
<organism evidence="1 2">
    <name type="scientific">Lophium mytilinum</name>
    <dbReference type="NCBI Taxonomy" id="390894"/>
    <lineage>
        <taxon>Eukaryota</taxon>
        <taxon>Fungi</taxon>
        <taxon>Dikarya</taxon>
        <taxon>Ascomycota</taxon>
        <taxon>Pezizomycotina</taxon>
        <taxon>Dothideomycetes</taxon>
        <taxon>Pleosporomycetidae</taxon>
        <taxon>Mytilinidiales</taxon>
        <taxon>Mytilinidiaceae</taxon>
        <taxon>Lophium</taxon>
    </lineage>
</organism>
<evidence type="ECO:0000313" key="1">
    <source>
        <dbReference type="EMBL" id="KAF2500339.1"/>
    </source>
</evidence>
<gene>
    <name evidence="1" type="ORF">BU16DRAFT_602084</name>
</gene>
<dbReference type="Proteomes" id="UP000799750">
    <property type="component" value="Unassembled WGS sequence"/>
</dbReference>
<protein>
    <submittedName>
        <fullName evidence="1">Uncharacterized protein</fullName>
    </submittedName>
</protein>